<feature type="transmembrane region" description="Helical" evidence="2">
    <location>
        <begin position="56"/>
        <end position="82"/>
    </location>
</feature>
<evidence type="ECO:0000256" key="1">
    <source>
        <dbReference type="SAM" id="MobiDB-lite"/>
    </source>
</evidence>
<gene>
    <name evidence="3" type="ORF">GCM10009533_42180</name>
</gene>
<feature type="region of interest" description="Disordered" evidence="1">
    <location>
        <begin position="171"/>
        <end position="198"/>
    </location>
</feature>
<keyword evidence="2" id="KW-0472">Membrane</keyword>
<feature type="transmembrane region" description="Helical" evidence="2">
    <location>
        <begin position="21"/>
        <end position="44"/>
    </location>
</feature>
<keyword evidence="4" id="KW-1185">Reference proteome</keyword>
<evidence type="ECO:0000313" key="4">
    <source>
        <dbReference type="Proteomes" id="UP001500729"/>
    </source>
</evidence>
<reference evidence="3 4" key="1">
    <citation type="journal article" date="2019" name="Int. J. Syst. Evol. Microbiol.">
        <title>The Global Catalogue of Microorganisms (GCM) 10K type strain sequencing project: providing services to taxonomists for standard genome sequencing and annotation.</title>
        <authorList>
            <consortium name="The Broad Institute Genomics Platform"/>
            <consortium name="The Broad Institute Genome Sequencing Center for Infectious Disease"/>
            <person name="Wu L."/>
            <person name="Ma J."/>
        </authorList>
    </citation>
    <scope>NUCLEOTIDE SEQUENCE [LARGE SCALE GENOMIC DNA]</scope>
    <source>
        <strain evidence="3 4">JCM 10303</strain>
    </source>
</reference>
<keyword evidence="2" id="KW-0812">Transmembrane</keyword>
<sequence>MSRSGRRTSAVLPPKARKAVLTAHVIASVAWIGLSVCLLVLGLTGLLHPDPQVSRAAYIALGVVVTPGQPISGLALVSGIALSLGTKWGLLRHWWVVVSLVLTAVMTALVQLSLAPLMRGAAAKVLAAAPEVPAADAVGGDAVSIVVAPAVAITALSFVAAINVYKPWGRTSRSGPANPAATRLGASPGSPATSRSRR</sequence>
<evidence type="ECO:0008006" key="5">
    <source>
        <dbReference type="Google" id="ProtNLM"/>
    </source>
</evidence>
<name>A0ABN1DAK3_SACER</name>
<keyword evidence="2" id="KW-1133">Transmembrane helix</keyword>
<protein>
    <recommendedName>
        <fullName evidence="5">Integral membrane protein</fullName>
    </recommendedName>
</protein>
<accession>A0ABN1DAK3</accession>
<comment type="caution">
    <text evidence="3">The sequence shown here is derived from an EMBL/GenBank/DDBJ whole genome shotgun (WGS) entry which is preliminary data.</text>
</comment>
<dbReference type="Proteomes" id="UP001500729">
    <property type="component" value="Unassembled WGS sequence"/>
</dbReference>
<organism evidence="3 4">
    <name type="scientific">Saccharopolyspora erythraea</name>
    <name type="common">Streptomyces erythraeus</name>
    <dbReference type="NCBI Taxonomy" id="1836"/>
    <lineage>
        <taxon>Bacteria</taxon>
        <taxon>Bacillati</taxon>
        <taxon>Actinomycetota</taxon>
        <taxon>Actinomycetes</taxon>
        <taxon>Pseudonocardiales</taxon>
        <taxon>Pseudonocardiaceae</taxon>
        <taxon>Saccharopolyspora</taxon>
    </lineage>
</organism>
<proteinExistence type="predicted"/>
<feature type="transmembrane region" description="Helical" evidence="2">
    <location>
        <begin position="142"/>
        <end position="165"/>
    </location>
</feature>
<dbReference type="EMBL" id="BAAAGS010000029">
    <property type="protein sequence ID" value="GAA0538552.1"/>
    <property type="molecule type" value="Genomic_DNA"/>
</dbReference>
<evidence type="ECO:0000256" key="2">
    <source>
        <dbReference type="SAM" id="Phobius"/>
    </source>
</evidence>
<dbReference type="RefSeq" id="WP_009946118.1">
    <property type="nucleotide sequence ID" value="NZ_BAAAGS010000029.1"/>
</dbReference>
<feature type="transmembrane region" description="Helical" evidence="2">
    <location>
        <begin position="94"/>
        <end position="114"/>
    </location>
</feature>
<evidence type="ECO:0000313" key="3">
    <source>
        <dbReference type="EMBL" id="GAA0538552.1"/>
    </source>
</evidence>